<dbReference type="Proteomes" id="UP000179069">
    <property type="component" value="Unassembled WGS sequence"/>
</dbReference>
<name>A0A1G1VMM4_9BACT</name>
<proteinExistence type="predicted"/>
<accession>A0A1G1VMM4</accession>
<evidence type="ECO:0000313" key="3">
    <source>
        <dbReference type="Proteomes" id="UP000179069"/>
    </source>
</evidence>
<evidence type="ECO:0000313" key="2">
    <source>
        <dbReference type="EMBL" id="OGY16603.1"/>
    </source>
</evidence>
<feature type="region of interest" description="Disordered" evidence="1">
    <location>
        <begin position="1"/>
        <end position="23"/>
    </location>
</feature>
<gene>
    <name evidence="2" type="ORF">A2785_03350</name>
</gene>
<sequence length="93" mass="10171">MATTLGNKERSETRRRSDFVPPLLDGFNPSVSVGRTTRGSPQILRLRSGQVLPNEMSPNPRTRVNTVQGSPFLVFPSEIELAGSPSHGDHALF</sequence>
<dbReference type="AlphaFoldDB" id="A0A1G1VMM4"/>
<comment type="caution">
    <text evidence="2">The sequence shown here is derived from an EMBL/GenBank/DDBJ whole genome shotgun (WGS) entry which is preliminary data.</text>
</comment>
<reference evidence="2 3" key="1">
    <citation type="journal article" date="2016" name="Nat. Commun.">
        <title>Thousands of microbial genomes shed light on interconnected biogeochemical processes in an aquifer system.</title>
        <authorList>
            <person name="Anantharaman K."/>
            <person name="Brown C.T."/>
            <person name="Hug L.A."/>
            <person name="Sharon I."/>
            <person name="Castelle C.J."/>
            <person name="Probst A.J."/>
            <person name="Thomas B.C."/>
            <person name="Singh A."/>
            <person name="Wilkins M.J."/>
            <person name="Karaoz U."/>
            <person name="Brodie E.L."/>
            <person name="Williams K.H."/>
            <person name="Hubbard S.S."/>
            <person name="Banfield J.F."/>
        </authorList>
    </citation>
    <scope>NUCLEOTIDE SEQUENCE [LARGE SCALE GENOMIC DNA]</scope>
</reference>
<protein>
    <submittedName>
        <fullName evidence="2">Uncharacterized protein</fullName>
    </submittedName>
</protein>
<dbReference type="EMBL" id="MHCI01000014">
    <property type="protein sequence ID" value="OGY16603.1"/>
    <property type="molecule type" value="Genomic_DNA"/>
</dbReference>
<organism evidence="2 3">
    <name type="scientific">Candidatus Chisholmbacteria bacterium RIFCSPHIGHO2_01_FULL_49_18</name>
    <dbReference type="NCBI Taxonomy" id="1797590"/>
    <lineage>
        <taxon>Bacteria</taxon>
        <taxon>Candidatus Chisholmiibacteriota</taxon>
    </lineage>
</organism>
<feature type="compositionally biased region" description="Basic and acidic residues" evidence="1">
    <location>
        <begin position="7"/>
        <end position="18"/>
    </location>
</feature>
<evidence type="ECO:0000256" key="1">
    <source>
        <dbReference type="SAM" id="MobiDB-lite"/>
    </source>
</evidence>